<dbReference type="Pfam" id="PF08214">
    <property type="entry name" value="HAT_KAT11"/>
    <property type="match status" value="1"/>
</dbReference>
<keyword evidence="5" id="KW-0007">Acetylation</keyword>
<keyword evidence="3" id="KW-0808">Transferase</keyword>
<dbReference type="AlphaFoldDB" id="A0AAF0AWR8"/>
<keyword evidence="8" id="KW-0539">Nucleus</keyword>
<dbReference type="InterPro" id="IPR016849">
    <property type="entry name" value="Rtt109"/>
</dbReference>
<feature type="region of interest" description="Disordered" evidence="10">
    <location>
        <begin position="346"/>
        <end position="375"/>
    </location>
</feature>
<evidence type="ECO:0000256" key="2">
    <source>
        <dbReference type="ARBA" id="ARBA00013184"/>
    </source>
</evidence>
<evidence type="ECO:0000256" key="5">
    <source>
        <dbReference type="ARBA" id="ARBA00022990"/>
    </source>
</evidence>
<dbReference type="GO" id="GO:0006974">
    <property type="term" value="P:DNA damage response"/>
    <property type="evidence" value="ECO:0007669"/>
    <property type="project" value="UniProtKB-KW"/>
</dbReference>
<evidence type="ECO:0000313" key="11">
    <source>
        <dbReference type="EMBL" id="WBW74012.1"/>
    </source>
</evidence>
<accession>A0AAF0AWR8</accession>
<keyword evidence="6" id="KW-0805">Transcription regulation</keyword>
<name>A0AAF0AWR8_9SCHI</name>
<evidence type="ECO:0000256" key="9">
    <source>
        <dbReference type="ARBA" id="ARBA00048940"/>
    </source>
</evidence>
<dbReference type="GeneID" id="80877374"/>
<dbReference type="GO" id="GO:0006355">
    <property type="term" value="P:regulation of DNA-templated transcription"/>
    <property type="evidence" value="ECO:0007669"/>
    <property type="project" value="InterPro"/>
</dbReference>
<dbReference type="PROSITE" id="PS51728">
    <property type="entry name" value="RTT109_HAT"/>
    <property type="match status" value="1"/>
</dbReference>
<evidence type="ECO:0000256" key="1">
    <source>
        <dbReference type="ARBA" id="ARBA00004123"/>
    </source>
</evidence>
<dbReference type="GO" id="GO:0005634">
    <property type="term" value="C:nucleus"/>
    <property type="evidence" value="ECO:0007669"/>
    <property type="project" value="UniProtKB-SubCell"/>
</dbReference>
<sequence length="375" mass="42415">MQDVWSKRIVVGKSLTVYYLQSESEKCHNLFGKSKKSKDFKFASHLFLVKENDVLVFGMECIVYKRLNKSIIFVAKVDSSGLGTHPASSSGLAASAIETVIDTQYKEGAVEVEVTLFAISQGQYLFPESSENGHKRVLSDSGLLHWWVKCLEMIRKDYNPDEEQINEAKEKKSSAEISSPVTDKHLAYMFVPGLPSLRSYLPNSFWKQGTAIQQGKAVDMIPRYPDDPKARYLYELQDQRSEMSVAEFWDTLSFRQECCSGKLVGFYSLILPRRLEKAEFPGNKTSGFGLVLPPKLYRIIYDSLIKHSFRSPSIASQSTKTFLDETIAAIQRVDGFTMEKVAQTIDGNAQPAPPKKREPELSQTLNVLQPRKKKK</sequence>
<keyword evidence="7" id="KW-0804">Transcription</keyword>
<reference evidence="11 12" key="1">
    <citation type="journal article" date="2023" name="G3 (Bethesda)">
        <title>A high-quality reference genome for the fission yeast Schizosaccharomyces osmophilus.</title>
        <authorList>
            <person name="Jia G.S."/>
            <person name="Zhang W.C."/>
            <person name="Liang Y."/>
            <person name="Liu X.H."/>
            <person name="Rhind N."/>
            <person name="Pidoux A."/>
            <person name="Brysch-Herzberg M."/>
            <person name="Du L.L."/>
        </authorList>
    </citation>
    <scope>NUCLEOTIDE SEQUENCE [LARGE SCALE GENOMIC DNA]</scope>
    <source>
        <strain evidence="11 12">CBS 15793</strain>
    </source>
</reference>
<organism evidence="11 12">
    <name type="scientific">Schizosaccharomyces osmophilus</name>
    <dbReference type="NCBI Taxonomy" id="2545709"/>
    <lineage>
        <taxon>Eukaryota</taxon>
        <taxon>Fungi</taxon>
        <taxon>Dikarya</taxon>
        <taxon>Ascomycota</taxon>
        <taxon>Taphrinomycotina</taxon>
        <taxon>Schizosaccharomycetes</taxon>
        <taxon>Schizosaccharomycetales</taxon>
        <taxon>Schizosaccharomycetaceae</taxon>
        <taxon>Schizosaccharomyces</taxon>
    </lineage>
</organism>
<dbReference type="Proteomes" id="UP001212411">
    <property type="component" value="Chromosome 2"/>
</dbReference>
<keyword evidence="4" id="KW-0227">DNA damage</keyword>
<dbReference type="PANTHER" id="PTHR31571:SF2">
    <property type="entry name" value="HISTONE ACETYLTRANSFERASE RTT109"/>
    <property type="match status" value="1"/>
</dbReference>
<evidence type="ECO:0000256" key="7">
    <source>
        <dbReference type="ARBA" id="ARBA00023163"/>
    </source>
</evidence>
<keyword evidence="12" id="KW-1185">Reference proteome</keyword>
<dbReference type="EC" id="2.3.1.48" evidence="2"/>
<evidence type="ECO:0000256" key="10">
    <source>
        <dbReference type="SAM" id="MobiDB-lite"/>
    </source>
</evidence>
<proteinExistence type="predicted"/>
<evidence type="ECO:0000256" key="6">
    <source>
        <dbReference type="ARBA" id="ARBA00023015"/>
    </source>
</evidence>
<evidence type="ECO:0000256" key="3">
    <source>
        <dbReference type="ARBA" id="ARBA00022679"/>
    </source>
</evidence>
<comment type="subcellular location">
    <subcellularLocation>
        <location evidence="1">Nucleus</location>
    </subcellularLocation>
</comment>
<evidence type="ECO:0000256" key="8">
    <source>
        <dbReference type="ARBA" id="ARBA00023242"/>
    </source>
</evidence>
<evidence type="ECO:0000256" key="4">
    <source>
        <dbReference type="ARBA" id="ARBA00022763"/>
    </source>
</evidence>
<protein>
    <recommendedName>
        <fullName evidence="2">histone acetyltransferase</fullName>
        <ecNumber evidence="2">2.3.1.48</ecNumber>
    </recommendedName>
</protein>
<dbReference type="InterPro" id="IPR051236">
    <property type="entry name" value="HAT_RTT109-like"/>
</dbReference>
<dbReference type="GO" id="GO:0032931">
    <property type="term" value="F:histone H3K56 acetyltransferase activity"/>
    <property type="evidence" value="ECO:0007669"/>
    <property type="project" value="TreeGrafter"/>
</dbReference>
<dbReference type="RefSeq" id="XP_056038255.1">
    <property type="nucleotide sequence ID" value="XM_056182685.1"/>
</dbReference>
<dbReference type="InterPro" id="IPR013178">
    <property type="entry name" value="Histone_AcTrfase_Rtt109/CBP"/>
</dbReference>
<evidence type="ECO:0000313" key="12">
    <source>
        <dbReference type="Proteomes" id="UP001212411"/>
    </source>
</evidence>
<dbReference type="KEGG" id="som:SOMG_03898"/>
<gene>
    <name evidence="11" type="primary">rtt109</name>
    <name evidence="11" type="ORF">SOMG_03898</name>
</gene>
<comment type="catalytic activity">
    <reaction evidence="9">
        <text>L-lysyl-[histone] + acetyl-CoA = N(6)-acetyl-L-lysyl-[histone] + CoA + H(+)</text>
        <dbReference type="Rhea" id="RHEA:21992"/>
        <dbReference type="Rhea" id="RHEA-COMP:9845"/>
        <dbReference type="Rhea" id="RHEA-COMP:11338"/>
        <dbReference type="ChEBI" id="CHEBI:15378"/>
        <dbReference type="ChEBI" id="CHEBI:29969"/>
        <dbReference type="ChEBI" id="CHEBI:57287"/>
        <dbReference type="ChEBI" id="CHEBI:57288"/>
        <dbReference type="ChEBI" id="CHEBI:61930"/>
        <dbReference type="EC" id="2.3.1.48"/>
    </reaction>
    <physiologicalReaction direction="left-to-right" evidence="9">
        <dbReference type="Rhea" id="RHEA:21993"/>
    </physiologicalReaction>
</comment>
<dbReference type="EMBL" id="CP115612">
    <property type="protein sequence ID" value="WBW74012.1"/>
    <property type="molecule type" value="Genomic_DNA"/>
</dbReference>
<dbReference type="SMART" id="SM01250">
    <property type="entry name" value="KAT11"/>
    <property type="match status" value="1"/>
</dbReference>
<dbReference type="PANTHER" id="PTHR31571">
    <property type="entry name" value="ALTERED INHERITANCE OF MITOCHONDRIA PROTEIN 6"/>
    <property type="match status" value="1"/>
</dbReference>